<protein>
    <recommendedName>
        <fullName evidence="4">DUF3179 domain-containing protein</fullName>
    </recommendedName>
</protein>
<feature type="transmembrane region" description="Helical" evidence="1">
    <location>
        <begin position="44"/>
        <end position="60"/>
    </location>
</feature>
<feature type="transmembrane region" description="Helical" evidence="1">
    <location>
        <begin position="72"/>
        <end position="96"/>
    </location>
</feature>
<keyword evidence="1" id="KW-1133">Transmembrane helix</keyword>
<gene>
    <name evidence="2" type="ORF">AHMF7605_00740</name>
</gene>
<name>A0A2T2Y9G3_9BACT</name>
<dbReference type="AlphaFoldDB" id="A0A2T2Y9G3"/>
<accession>A0A2T2Y9G3</accession>
<dbReference type="OrthoDB" id="9806357at2"/>
<organism evidence="2 3">
    <name type="scientific">Adhaeribacter arboris</name>
    <dbReference type="NCBI Taxonomy" id="2072846"/>
    <lineage>
        <taxon>Bacteria</taxon>
        <taxon>Pseudomonadati</taxon>
        <taxon>Bacteroidota</taxon>
        <taxon>Cytophagia</taxon>
        <taxon>Cytophagales</taxon>
        <taxon>Hymenobacteraceae</taxon>
        <taxon>Adhaeribacter</taxon>
    </lineage>
</organism>
<keyword evidence="1" id="KW-0812">Transmembrane</keyword>
<dbReference type="InterPro" id="IPR021516">
    <property type="entry name" value="DUF3179"/>
</dbReference>
<dbReference type="EMBL" id="PYFT01000001">
    <property type="protein sequence ID" value="PSR52152.1"/>
    <property type="molecule type" value="Genomic_DNA"/>
</dbReference>
<comment type="caution">
    <text evidence="2">The sequence shown here is derived from an EMBL/GenBank/DDBJ whole genome shotgun (WGS) entry which is preliminary data.</text>
</comment>
<evidence type="ECO:0000313" key="2">
    <source>
        <dbReference type="EMBL" id="PSR52152.1"/>
    </source>
</evidence>
<reference evidence="2 3" key="1">
    <citation type="submission" date="2018-03" db="EMBL/GenBank/DDBJ databases">
        <title>Adhaeribacter sp. HMF7605 Genome sequencing and assembly.</title>
        <authorList>
            <person name="Kang H."/>
            <person name="Kang J."/>
            <person name="Cha I."/>
            <person name="Kim H."/>
            <person name="Joh K."/>
        </authorList>
    </citation>
    <scope>NUCLEOTIDE SEQUENCE [LARGE SCALE GENOMIC DNA]</scope>
    <source>
        <strain evidence="2 3">HMF7605</strain>
    </source>
</reference>
<keyword evidence="1" id="KW-0472">Membrane</keyword>
<evidence type="ECO:0000256" key="1">
    <source>
        <dbReference type="SAM" id="Phobius"/>
    </source>
</evidence>
<evidence type="ECO:0008006" key="4">
    <source>
        <dbReference type="Google" id="ProtNLM"/>
    </source>
</evidence>
<evidence type="ECO:0000313" key="3">
    <source>
        <dbReference type="Proteomes" id="UP000240357"/>
    </source>
</evidence>
<dbReference type="RefSeq" id="WP_106925498.1">
    <property type="nucleotide sequence ID" value="NZ_PYFT01000001.1"/>
</dbReference>
<keyword evidence="3" id="KW-1185">Reference proteome</keyword>
<dbReference type="Proteomes" id="UP000240357">
    <property type="component" value="Unassembled WGS sequence"/>
</dbReference>
<proteinExistence type="predicted"/>
<dbReference type="Pfam" id="PF11376">
    <property type="entry name" value="DUF3179"/>
    <property type="match status" value="1"/>
</dbReference>
<feature type="transmembrane region" description="Helical" evidence="1">
    <location>
        <begin position="5"/>
        <end position="24"/>
    </location>
</feature>
<sequence length="381" mass="43776">MKKLFYAGILGFLLFEIANVYFIMPMPGSQEMNSITLAYFLYSWRWLFRIIFAFLIIVGFRNAYKRSRIVSVLSLVILSGIVYAANFQMAADAMFLSPKTLRMSNADNNQVDLNRQVLGVERNGEAKAYPIQYLGYHHQVLDTIAQRPIMITYCTVCRTGRVFEPIVNGKAETFRLVGMDHFNAMFEDKTTKSWWRQVTGQAIAGKLTGQNLPEVKSSQLALNQWLELYPNSLIMQPDQDFTAEYDSLSNYETGKRKGKLTRRDTLSWQDKSWVVGVVSGQESKAYDWNTLLKERIIYDELNGQPIAVLVANDNKSFAALQRLTKNQKLILKGNTLQDPLNSYNLLGAALNPLVPSLPRLNAYQEYWHSWRTFHPNTKKYE</sequence>